<proteinExistence type="predicted"/>
<dbReference type="AlphaFoldDB" id="L7J9C8"/>
<sequence length="37" mass="4405">MQNFSSNVQPPRNSERVSVFTLMQHRQILFPICAHYQ</sequence>
<name>L7J9C8_PYRO1</name>
<gene>
    <name evidence="1" type="ORF">OOW_P131scaffold00562g21</name>
</gene>
<evidence type="ECO:0000313" key="1">
    <source>
        <dbReference type="EMBL" id="ELQ64817.1"/>
    </source>
</evidence>
<accession>L7J9C8</accession>
<dbReference type="EMBL" id="JH795140">
    <property type="protein sequence ID" value="ELQ64817.1"/>
    <property type="molecule type" value="Genomic_DNA"/>
</dbReference>
<reference evidence="1" key="1">
    <citation type="journal article" date="2012" name="PLoS Genet.">
        <title>Comparative analysis of the genomes of two field isolates of the rice blast fungus Magnaporthe oryzae.</title>
        <authorList>
            <person name="Xue M."/>
            <person name="Yang J."/>
            <person name="Li Z."/>
            <person name="Hu S."/>
            <person name="Yao N."/>
            <person name="Dean R.A."/>
            <person name="Zhao W."/>
            <person name="Shen M."/>
            <person name="Zhang H."/>
            <person name="Li C."/>
            <person name="Liu L."/>
            <person name="Cao L."/>
            <person name="Xu X."/>
            <person name="Xing Y."/>
            <person name="Hsiang T."/>
            <person name="Zhang Z."/>
            <person name="Xu J.R."/>
            <person name="Peng Y.L."/>
        </authorList>
    </citation>
    <scope>NUCLEOTIDE SEQUENCE [LARGE SCALE GENOMIC DNA]</scope>
    <source>
        <strain evidence="1">P131</strain>
    </source>
</reference>
<organism>
    <name type="scientific">Pyricularia oryzae (strain P131)</name>
    <name type="common">Rice blast fungus</name>
    <name type="synonym">Magnaporthe oryzae</name>
    <dbReference type="NCBI Taxonomy" id="1143193"/>
    <lineage>
        <taxon>Eukaryota</taxon>
        <taxon>Fungi</taxon>
        <taxon>Dikarya</taxon>
        <taxon>Ascomycota</taxon>
        <taxon>Pezizomycotina</taxon>
        <taxon>Sordariomycetes</taxon>
        <taxon>Sordariomycetidae</taxon>
        <taxon>Magnaporthales</taxon>
        <taxon>Pyriculariaceae</taxon>
        <taxon>Pyricularia</taxon>
    </lineage>
</organism>
<protein>
    <submittedName>
        <fullName evidence="1">Uncharacterized protein</fullName>
    </submittedName>
</protein>